<protein>
    <submittedName>
        <fullName evidence="1">Uncharacterized protein</fullName>
    </submittedName>
</protein>
<keyword evidence="2" id="KW-1185">Reference proteome</keyword>
<proteinExistence type="predicted"/>
<dbReference type="EMBL" id="ML120395">
    <property type="protein sequence ID" value="RPA98540.1"/>
    <property type="molecule type" value="Genomic_DNA"/>
</dbReference>
<reference evidence="1 2" key="1">
    <citation type="journal article" date="2018" name="Nat. Ecol. Evol.">
        <title>Pezizomycetes genomes reveal the molecular basis of ectomycorrhizal truffle lifestyle.</title>
        <authorList>
            <person name="Murat C."/>
            <person name="Payen T."/>
            <person name="Noel B."/>
            <person name="Kuo A."/>
            <person name="Morin E."/>
            <person name="Chen J."/>
            <person name="Kohler A."/>
            <person name="Krizsan K."/>
            <person name="Balestrini R."/>
            <person name="Da Silva C."/>
            <person name="Montanini B."/>
            <person name="Hainaut M."/>
            <person name="Levati E."/>
            <person name="Barry K.W."/>
            <person name="Belfiori B."/>
            <person name="Cichocki N."/>
            <person name="Clum A."/>
            <person name="Dockter R.B."/>
            <person name="Fauchery L."/>
            <person name="Guy J."/>
            <person name="Iotti M."/>
            <person name="Le Tacon F."/>
            <person name="Lindquist E.A."/>
            <person name="Lipzen A."/>
            <person name="Malagnac F."/>
            <person name="Mello A."/>
            <person name="Molinier V."/>
            <person name="Miyauchi S."/>
            <person name="Poulain J."/>
            <person name="Riccioni C."/>
            <person name="Rubini A."/>
            <person name="Sitrit Y."/>
            <person name="Splivallo R."/>
            <person name="Traeger S."/>
            <person name="Wang M."/>
            <person name="Zifcakova L."/>
            <person name="Wipf D."/>
            <person name="Zambonelli A."/>
            <person name="Paolocci F."/>
            <person name="Nowrousian M."/>
            <person name="Ottonello S."/>
            <person name="Baldrian P."/>
            <person name="Spatafora J.W."/>
            <person name="Henrissat B."/>
            <person name="Nagy L.G."/>
            <person name="Aury J.M."/>
            <person name="Wincker P."/>
            <person name="Grigoriev I.V."/>
            <person name="Bonfante P."/>
            <person name="Martin F.M."/>
        </authorList>
    </citation>
    <scope>NUCLEOTIDE SEQUENCE [LARGE SCALE GENOMIC DNA]</scope>
    <source>
        <strain evidence="1 2">120613-1</strain>
    </source>
</reference>
<sequence length="269" mass="29156">MEGVLLDCGWPENSYTDSIGGAAGFMAMATVDVYIVAPPTCIHAWFAHFAEVIVKAHLYEIQGTQPITHPPDFLHARANVIEIHGASSPHINWDQLHHIHLNNTIPEIMASPIERLQPLSLATQALLSCKTGINETEDPSTFITPTAAWEVIMNADVASYALEKEIPGIRHYSNKVVATSITTLAEVGAPSWGRASDVVTSWPQTVAEACRTTAKKEDFQSDKEMMIFAHAKLSMLRASYVTIMLRAAGSVGSGLEEGSEPVTGLAYMA</sequence>
<gene>
    <name evidence="1" type="ORF">L873DRAFT_1828579</name>
</gene>
<accession>A0A3N4JQW7</accession>
<dbReference type="OrthoDB" id="5381061at2759"/>
<dbReference type="AlphaFoldDB" id="A0A3N4JQW7"/>
<dbReference type="Proteomes" id="UP000276215">
    <property type="component" value="Unassembled WGS sequence"/>
</dbReference>
<organism evidence="1 2">
    <name type="scientific">Choiromyces venosus 120613-1</name>
    <dbReference type="NCBI Taxonomy" id="1336337"/>
    <lineage>
        <taxon>Eukaryota</taxon>
        <taxon>Fungi</taxon>
        <taxon>Dikarya</taxon>
        <taxon>Ascomycota</taxon>
        <taxon>Pezizomycotina</taxon>
        <taxon>Pezizomycetes</taxon>
        <taxon>Pezizales</taxon>
        <taxon>Tuberaceae</taxon>
        <taxon>Choiromyces</taxon>
    </lineage>
</organism>
<evidence type="ECO:0000313" key="2">
    <source>
        <dbReference type="Proteomes" id="UP000276215"/>
    </source>
</evidence>
<name>A0A3N4JQW7_9PEZI</name>
<evidence type="ECO:0000313" key="1">
    <source>
        <dbReference type="EMBL" id="RPA98540.1"/>
    </source>
</evidence>